<evidence type="ECO:0000256" key="1">
    <source>
        <dbReference type="SAM" id="Phobius"/>
    </source>
</evidence>
<evidence type="ECO:0000313" key="3">
    <source>
        <dbReference type="Proteomes" id="UP000295063"/>
    </source>
</evidence>
<keyword evidence="1" id="KW-0812">Transmembrane</keyword>
<dbReference type="OrthoDB" id="2591569at2"/>
<sequence length="208" mass="24168">MNYVRQYWQDIGGIIGVGVCVILLFYHQHMPELQVILWLSFVAILFHQFEEYRWPGYFPGVFNIIIFKSANPEQYPLNSHSAMVINLLIAYGFYLLPVIFPNQIWLGLAPIFMGFFQLLWHGVFANSKIKGIYNPGLAAVILLHVPVGGWYIHYITAHKLVTTYDWILGIAYFIAATYVLIVKGNLWMKNEKSIFRFSQKQLGPYRSR</sequence>
<dbReference type="InterPro" id="IPR025671">
    <property type="entry name" value="HXXEE"/>
</dbReference>
<gene>
    <name evidence="2" type="ORF">EV210_10414</name>
</gene>
<dbReference type="Pfam" id="PF13787">
    <property type="entry name" value="HXXEE"/>
    <property type="match status" value="1"/>
</dbReference>
<organism evidence="2 3">
    <name type="scientific">Anaerospora hongkongensis</name>
    <dbReference type="NCBI Taxonomy" id="244830"/>
    <lineage>
        <taxon>Bacteria</taxon>
        <taxon>Bacillati</taxon>
        <taxon>Bacillota</taxon>
        <taxon>Negativicutes</taxon>
        <taxon>Selenomonadales</taxon>
        <taxon>Sporomusaceae</taxon>
        <taxon>Anaerospora</taxon>
    </lineage>
</organism>
<keyword evidence="1" id="KW-1133">Transmembrane helix</keyword>
<feature type="transmembrane region" description="Helical" evidence="1">
    <location>
        <begin position="6"/>
        <end position="26"/>
    </location>
</feature>
<feature type="transmembrane region" description="Helical" evidence="1">
    <location>
        <begin position="33"/>
        <end position="49"/>
    </location>
</feature>
<proteinExistence type="predicted"/>
<feature type="transmembrane region" description="Helical" evidence="1">
    <location>
        <begin position="83"/>
        <end position="100"/>
    </location>
</feature>
<dbReference type="Proteomes" id="UP000295063">
    <property type="component" value="Unassembled WGS sequence"/>
</dbReference>
<comment type="caution">
    <text evidence="2">The sequence shown here is derived from an EMBL/GenBank/DDBJ whole genome shotgun (WGS) entry which is preliminary data.</text>
</comment>
<dbReference type="AlphaFoldDB" id="A0A4R1Q160"/>
<dbReference type="RefSeq" id="WP_132077433.1">
    <property type="nucleotide sequence ID" value="NZ_SLUI01000004.1"/>
</dbReference>
<feature type="transmembrane region" description="Helical" evidence="1">
    <location>
        <begin position="166"/>
        <end position="186"/>
    </location>
</feature>
<dbReference type="EMBL" id="SLUI01000004">
    <property type="protein sequence ID" value="TCL38048.1"/>
    <property type="molecule type" value="Genomic_DNA"/>
</dbReference>
<protein>
    <submittedName>
        <fullName evidence="2">Uncharacterized protein with HXXEE motif</fullName>
    </submittedName>
</protein>
<name>A0A4R1Q160_9FIRM</name>
<evidence type="ECO:0000313" key="2">
    <source>
        <dbReference type="EMBL" id="TCL38048.1"/>
    </source>
</evidence>
<reference evidence="2 3" key="1">
    <citation type="submission" date="2019-03" db="EMBL/GenBank/DDBJ databases">
        <title>Genomic Encyclopedia of Type Strains, Phase IV (KMG-IV): sequencing the most valuable type-strain genomes for metagenomic binning, comparative biology and taxonomic classification.</title>
        <authorList>
            <person name="Goeker M."/>
        </authorList>
    </citation>
    <scope>NUCLEOTIDE SEQUENCE [LARGE SCALE GENOMIC DNA]</scope>
    <source>
        <strain evidence="2 3">DSM 15969</strain>
    </source>
</reference>
<keyword evidence="3" id="KW-1185">Reference proteome</keyword>
<feature type="transmembrane region" description="Helical" evidence="1">
    <location>
        <begin position="106"/>
        <end position="124"/>
    </location>
</feature>
<feature type="transmembrane region" description="Helical" evidence="1">
    <location>
        <begin position="136"/>
        <end position="154"/>
    </location>
</feature>
<accession>A0A4R1Q160</accession>
<keyword evidence="1" id="KW-0472">Membrane</keyword>